<dbReference type="InterPro" id="IPR003593">
    <property type="entry name" value="AAA+_ATPase"/>
</dbReference>
<evidence type="ECO:0000256" key="5">
    <source>
        <dbReference type="ARBA" id="ARBA00022741"/>
    </source>
</evidence>
<dbReference type="Gene3D" id="3.40.50.300">
    <property type="entry name" value="P-loop containing nucleotide triphosphate hydrolases"/>
    <property type="match status" value="1"/>
</dbReference>
<gene>
    <name evidence="12" type="ORF">SAMN05877842_11599</name>
</gene>
<evidence type="ECO:0000313" key="12">
    <source>
        <dbReference type="EMBL" id="SOC43353.1"/>
    </source>
</evidence>
<proteinExistence type="predicted"/>
<feature type="transmembrane region" description="Helical" evidence="9">
    <location>
        <begin position="50"/>
        <end position="77"/>
    </location>
</feature>
<feature type="transmembrane region" description="Helical" evidence="9">
    <location>
        <begin position="289"/>
        <end position="312"/>
    </location>
</feature>
<dbReference type="SUPFAM" id="SSF52540">
    <property type="entry name" value="P-loop containing nucleoside triphosphate hydrolases"/>
    <property type="match status" value="1"/>
</dbReference>
<keyword evidence="4 9" id="KW-0812">Transmembrane</keyword>
<comment type="subcellular location">
    <subcellularLocation>
        <location evidence="1">Cell membrane</location>
        <topology evidence="1">Multi-pass membrane protein</topology>
    </subcellularLocation>
</comment>
<dbReference type="SUPFAM" id="SSF90123">
    <property type="entry name" value="ABC transporter transmembrane region"/>
    <property type="match status" value="1"/>
</dbReference>
<dbReference type="EMBL" id="OBQC01000015">
    <property type="protein sequence ID" value="SOC43353.1"/>
    <property type="molecule type" value="Genomic_DNA"/>
</dbReference>
<dbReference type="InterPro" id="IPR003439">
    <property type="entry name" value="ABC_transporter-like_ATP-bd"/>
</dbReference>
<protein>
    <submittedName>
        <fullName evidence="12">ATP-binding cassette subfamily B protein</fullName>
    </submittedName>
</protein>
<feature type="domain" description="ABC transmembrane type-1" evidence="11">
    <location>
        <begin position="53"/>
        <end position="335"/>
    </location>
</feature>
<evidence type="ECO:0000259" key="11">
    <source>
        <dbReference type="PROSITE" id="PS50929"/>
    </source>
</evidence>
<evidence type="ECO:0000313" key="13">
    <source>
        <dbReference type="Proteomes" id="UP000219252"/>
    </source>
</evidence>
<keyword evidence="8 9" id="KW-0472">Membrane</keyword>
<keyword evidence="6 12" id="KW-0067">ATP-binding</keyword>
<dbReference type="InterPro" id="IPR027417">
    <property type="entry name" value="P-loop_NTPase"/>
</dbReference>
<evidence type="ECO:0000256" key="8">
    <source>
        <dbReference type="ARBA" id="ARBA00023136"/>
    </source>
</evidence>
<dbReference type="PANTHER" id="PTHR43394:SF1">
    <property type="entry name" value="ATP-BINDING CASSETTE SUB-FAMILY B MEMBER 10, MITOCHONDRIAL"/>
    <property type="match status" value="1"/>
</dbReference>
<keyword evidence="13" id="KW-1185">Reference proteome</keyword>
<evidence type="ECO:0000256" key="6">
    <source>
        <dbReference type="ARBA" id="ARBA00022840"/>
    </source>
</evidence>
<dbReference type="GO" id="GO:0005524">
    <property type="term" value="F:ATP binding"/>
    <property type="evidence" value="ECO:0007669"/>
    <property type="project" value="UniProtKB-KW"/>
</dbReference>
<dbReference type="GO" id="GO:0015421">
    <property type="term" value="F:ABC-type oligopeptide transporter activity"/>
    <property type="evidence" value="ECO:0007669"/>
    <property type="project" value="TreeGrafter"/>
</dbReference>
<reference evidence="13" key="1">
    <citation type="submission" date="2017-08" db="EMBL/GenBank/DDBJ databases">
        <authorList>
            <person name="Varghese N."/>
            <person name="Submissions S."/>
        </authorList>
    </citation>
    <scope>NUCLEOTIDE SEQUENCE [LARGE SCALE GENOMIC DNA]</scope>
    <source>
        <strain evidence="13">JC23</strain>
    </source>
</reference>
<name>A0A285UNK5_9BACL</name>
<keyword evidence="7 9" id="KW-1133">Transmembrane helix</keyword>
<dbReference type="GO" id="GO:0016887">
    <property type="term" value="F:ATP hydrolysis activity"/>
    <property type="evidence" value="ECO:0007669"/>
    <property type="project" value="InterPro"/>
</dbReference>
<dbReference type="CDD" id="cd18547">
    <property type="entry name" value="ABC_6TM_Tm288_like"/>
    <property type="match status" value="1"/>
</dbReference>
<evidence type="ECO:0000256" key="9">
    <source>
        <dbReference type="SAM" id="Phobius"/>
    </source>
</evidence>
<dbReference type="Pfam" id="PF00005">
    <property type="entry name" value="ABC_tran"/>
    <property type="match status" value="1"/>
</dbReference>
<accession>A0A285UNK5</accession>
<dbReference type="Pfam" id="PF00664">
    <property type="entry name" value="ABC_membrane"/>
    <property type="match status" value="1"/>
</dbReference>
<keyword evidence="2" id="KW-0813">Transport</keyword>
<dbReference type="OrthoDB" id="9770415at2"/>
<dbReference type="Proteomes" id="UP000219252">
    <property type="component" value="Unassembled WGS sequence"/>
</dbReference>
<dbReference type="PROSITE" id="PS00211">
    <property type="entry name" value="ABC_TRANSPORTER_1"/>
    <property type="match status" value="1"/>
</dbReference>
<dbReference type="InterPro" id="IPR039421">
    <property type="entry name" value="Type_1_exporter"/>
</dbReference>
<dbReference type="RefSeq" id="WP_097150768.1">
    <property type="nucleotide sequence ID" value="NZ_OBQC01000015.1"/>
</dbReference>
<evidence type="ECO:0000256" key="7">
    <source>
        <dbReference type="ARBA" id="ARBA00022989"/>
    </source>
</evidence>
<evidence type="ECO:0000256" key="2">
    <source>
        <dbReference type="ARBA" id="ARBA00022448"/>
    </source>
</evidence>
<dbReference type="FunFam" id="1.20.1560.10:FF:000011">
    <property type="entry name" value="Multidrug ABC transporter ATP-binding protein"/>
    <property type="match status" value="1"/>
</dbReference>
<dbReference type="InterPro" id="IPR011527">
    <property type="entry name" value="ABC1_TM_dom"/>
</dbReference>
<sequence>MNFIRKPFGYEPILTKDDLKRKVEKKKGPRANDWKSTLLKIWKIVDEQRFLLITVFFMVVISSILSLVGPLLIGYIIDEYILKSQFQNMLPIVLTLIGVYIILSISLFLQNFWMIGISQTTIYKMRTGLFNHLMRLPVSFFDKRQHGELMSRATNDIETVSATLNTSFIQVFSSLLTLVGTVIVMLYLSPLLTVLTMLIIPLMFLSMRWITKRTGKLFKEQQAAVGALNGTIEETISGQAIVKAFSQEKRVIEEFREKNAKLRKTGFWALTYSGFIPKVMNFLNNISFTIVAGIGGILAFHGHVSIGVIVIFTEYARQFTRPLNDLANQINTVLSAIAGAERVFSIMDETKEVDDGKLSEDTRLKGEVEFKDVHFKYELSEDQETLKGVSFHVKPGQTVALVGATGAGKTTIMQLIARFYDVGEGQILFDGKDVRELKRETLRSQMAFVLQDPLLFEDSVYENIRYGKLDATDEEIIEACKKANAHEFIMKLPKGYDTILASDGSEISHGQKQLLSIARALVANPVILLLDEATSSIDTVTEVKIQEALELLMEGRTSFVIAHRLNTIRHADLVFVMHEGQLVESGTQQELINLNGIYAKMLEQTDVLGNK</sequence>
<organism evidence="12 13">
    <name type="scientific">Ureibacillus acetophenoni</name>
    <dbReference type="NCBI Taxonomy" id="614649"/>
    <lineage>
        <taxon>Bacteria</taxon>
        <taxon>Bacillati</taxon>
        <taxon>Bacillota</taxon>
        <taxon>Bacilli</taxon>
        <taxon>Bacillales</taxon>
        <taxon>Caryophanaceae</taxon>
        <taxon>Ureibacillus</taxon>
    </lineage>
</organism>
<evidence type="ECO:0000256" key="1">
    <source>
        <dbReference type="ARBA" id="ARBA00004651"/>
    </source>
</evidence>
<dbReference type="Gene3D" id="1.20.1560.10">
    <property type="entry name" value="ABC transporter type 1, transmembrane domain"/>
    <property type="match status" value="1"/>
</dbReference>
<evidence type="ECO:0000259" key="10">
    <source>
        <dbReference type="PROSITE" id="PS50893"/>
    </source>
</evidence>
<feature type="domain" description="ABC transporter" evidence="10">
    <location>
        <begin position="368"/>
        <end position="604"/>
    </location>
</feature>
<dbReference type="FunFam" id="3.40.50.300:FF:000287">
    <property type="entry name" value="Multidrug ABC transporter ATP-binding protein"/>
    <property type="match status" value="1"/>
</dbReference>
<dbReference type="InterPro" id="IPR017871">
    <property type="entry name" value="ABC_transporter-like_CS"/>
</dbReference>
<feature type="transmembrane region" description="Helical" evidence="9">
    <location>
        <begin position="194"/>
        <end position="211"/>
    </location>
</feature>
<evidence type="ECO:0000256" key="3">
    <source>
        <dbReference type="ARBA" id="ARBA00022475"/>
    </source>
</evidence>
<dbReference type="InterPro" id="IPR036640">
    <property type="entry name" value="ABC1_TM_sf"/>
</dbReference>
<dbReference type="PROSITE" id="PS50929">
    <property type="entry name" value="ABC_TM1F"/>
    <property type="match status" value="1"/>
</dbReference>
<dbReference type="AlphaFoldDB" id="A0A285UNK5"/>
<dbReference type="PANTHER" id="PTHR43394">
    <property type="entry name" value="ATP-DEPENDENT PERMEASE MDL1, MITOCHONDRIAL"/>
    <property type="match status" value="1"/>
</dbReference>
<feature type="transmembrane region" description="Helical" evidence="9">
    <location>
        <begin position="89"/>
        <end position="109"/>
    </location>
</feature>
<evidence type="ECO:0000256" key="4">
    <source>
        <dbReference type="ARBA" id="ARBA00022692"/>
    </source>
</evidence>
<keyword evidence="5" id="KW-0547">Nucleotide-binding</keyword>
<dbReference type="PROSITE" id="PS50893">
    <property type="entry name" value="ABC_TRANSPORTER_2"/>
    <property type="match status" value="1"/>
</dbReference>
<feature type="transmembrane region" description="Helical" evidence="9">
    <location>
        <begin position="168"/>
        <end position="188"/>
    </location>
</feature>
<keyword evidence="3" id="KW-1003">Cell membrane</keyword>
<dbReference type="SMART" id="SM00382">
    <property type="entry name" value="AAA"/>
    <property type="match status" value="1"/>
</dbReference>
<dbReference type="GO" id="GO:0005886">
    <property type="term" value="C:plasma membrane"/>
    <property type="evidence" value="ECO:0007669"/>
    <property type="project" value="UniProtKB-SubCell"/>
</dbReference>